<evidence type="ECO:0000256" key="1">
    <source>
        <dbReference type="SAM" id="MobiDB-lite"/>
    </source>
</evidence>
<name>A0A9Q0R041_9MAGN</name>
<evidence type="ECO:0000313" key="3">
    <source>
        <dbReference type="Proteomes" id="UP001141806"/>
    </source>
</evidence>
<gene>
    <name evidence="2" type="ORF">NE237_008884</name>
</gene>
<accession>A0A9Q0R041</accession>
<organism evidence="2 3">
    <name type="scientific">Protea cynaroides</name>
    <dbReference type="NCBI Taxonomy" id="273540"/>
    <lineage>
        <taxon>Eukaryota</taxon>
        <taxon>Viridiplantae</taxon>
        <taxon>Streptophyta</taxon>
        <taxon>Embryophyta</taxon>
        <taxon>Tracheophyta</taxon>
        <taxon>Spermatophyta</taxon>
        <taxon>Magnoliopsida</taxon>
        <taxon>Proteales</taxon>
        <taxon>Proteaceae</taxon>
        <taxon>Protea</taxon>
    </lineage>
</organism>
<evidence type="ECO:0000313" key="2">
    <source>
        <dbReference type="EMBL" id="KAJ4978104.1"/>
    </source>
</evidence>
<feature type="region of interest" description="Disordered" evidence="1">
    <location>
        <begin position="217"/>
        <end position="246"/>
    </location>
</feature>
<sequence>MVGDWGVKSFSGHLDGVGNKLLVMSLVILFLLTDQEVLGWGIHQISNLAAGAEDEGLVRKVNIGRIEMIVMVDGKTVIGLMVGSKVALEIVIVEGGINLVEGAEDEVPMRKIHFTGTKISDGFGGCAGIQSWSVGNSGWSKWVGSASEAGGASSLGKGKDEIYATLLLSDGVMQLVLGEQSPRAPEKMEMDGKLILNFDEIVNGIMLLLPVEQAPQAKEKKKANQLGNAAGSWGTSSLSKGKDESE</sequence>
<comment type="caution">
    <text evidence="2">The sequence shown here is derived from an EMBL/GenBank/DDBJ whole genome shotgun (WGS) entry which is preliminary data.</text>
</comment>
<dbReference type="AlphaFoldDB" id="A0A9Q0R041"/>
<proteinExistence type="predicted"/>
<reference evidence="2" key="1">
    <citation type="journal article" date="2023" name="Plant J.">
        <title>The genome of the king protea, Protea cynaroides.</title>
        <authorList>
            <person name="Chang J."/>
            <person name="Duong T.A."/>
            <person name="Schoeman C."/>
            <person name="Ma X."/>
            <person name="Roodt D."/>
            <person name="Barker N."/>
            <person name="Li Z."/>
            <person name="Van de Peer Y."/>
            <person name="Mizrachi E."/>
        </authorList>
    </citation>
    <scope>NUCLEOTIDE SEQUENCE</scope>
    <source>
        <tissue evidence="2">Young leaves</tissue>
    </source>
</reference>
<dbReference type="EMBL" id="JAMYWD010000002">
    <property type="protein sequence ID" value="KAJ4978104.1"/>
    <property type="molecule type" value="Genomic_DNA"/>
</dbReference>
<protein>
    <submittedName>
        <fullName evidence="2">Uncharacterized protein</fullName>
    </submittedName>
</protein>
<dbReference type="Proteomes" id="UP001141806">
    <property type="component" value="Unassembled WGS sequence"/>
</dbReference>
<keyword evidence="3" id="KW-1185">Reference proteome</keyword>